<dbReference type="PANTHER" id="PTHR30595">
    <property type="entry name" value="GLPR-RELATED TRANSCRIPTIONAL REPRESSOR"/>
    <property type="match status" value="1"/>
</dbReference>
<name>A0A7C5HJX1_UNCW3</name>
<comment type="caution">
    <text evidence="2">The sequence shown here is derived from an EMBL/GenBank/DDBJ whole genome shotgun (WGS) entry which is preliminary data.</text>
</comment>
<accession>A0A7C5HJX1</accession>
<gene>
    <name evidence="2" type="ORF">ENL19_03395</name>
</gene>
<reference evidence="2" key="1">
    <citation type="journal article" date="2020" name="mSystems">
        <title>Genome- and Community-Level Interaction Insights into Carbon Utilization and Element Cycling Functions of Hydrothermarchaeota in Hydrothermal Sediment.</title>
        <authorList>
            <person name="Zhou Z."/>
            <person name="Liu Y."/>
            <person name="Xu W."/>
            <person name="Pan J."/>
            <person name="Luo Z.H."/>
            <person name="Li M."/>
        </authorList>
    </citation>
    <scope>NUCLEOTIDE SEQUENCE [LARGE SCALE GENOMIC DNA]</scope>
    <source>
        <strain evidence="2">HyVt-74</strain>
    </source>
</reference>
<sequence length="292" mass="33997">MNLKKIISQGESETVEFKKSPGESKEIIKTISAFANTKGGRIFVGVSNSGKVLSVEIGKDTIERLTNQIIQNTDPKINPHITVERIDEKQIIIIKVKESSDHLVLAFGRPYKRVGKSTIRMSKDEYERLILEKHKDKIQFDTQINLEITIKDINRDRLRWFLRKAKEERNYDINPETPLREALNRLNLIKDKNLTNTAILLFGKDLQKFFPQVKIRAGRFKGVEGLDFIDMKILEGTIPELQEKAMKFIMTHIKHAIFFDVNRRYDRWEYPLRALEEVLNNSLAHPQINSKK</sequence>
<dbReference type="InterPro" id="IPR007421">
    <property type="entry name" value="Schlafen_AlbA_2_dom"/>
</dbReference>
<dbReference type="Gene3D" id="3.30.565.60">
    <property type="match status" value="1"/>
</dbReference>
<dbReference type="PANTHER" id="PTHR30595:SF6">
    <property type="entry name" value="SCHLAFEN ALBA-2 DOMAIN-CONTAINING PROTEIN"/>
    <property type="match status" value="1"/>
</dbReference>
<dbReference type="Proteomes" id="UP000886110">
    <property type="component" value="Unassembled WGS sequence"/>
</dbReference>
<dbReference type="InterPro" id="IPR038475">
    <property type="entry name" value="RecG_C_sf"/>
</dbReference>
<evidence type="ECO:0000259" key="1">
    <source>
        <dbReference type="Pfam" id="PF04326"/>
    </source>
</evidence>
<dbReference type="AlphaFoldDB" id="A0A7C5HJX1"/>
<protein>
    <recommendedName>
        <fullName evidence="1">Schlafen AlbA-2 domain-containing protein</fullName>
    </recommendedName>
</protein>
<dbReference type="Pfam" id="PF04326">
    <property type="entry name" value="SLFN_AlbA_2"/>
    <property type="match status" value="1"/>
</dbReference>
<dbReference type="InterPro" id="IPR038461">
    <property type="entry name" value="Schlafen_AlbA_2_dom_sf"/>
</dbReference>
<evidence type="ECO:0000313" key="2">
    <source>
        <dbReference type="EMBL" id="HHE05089.1"/>
    </source>
</evidence>
<organism evidence="2">
    <name type="scientific">candidate division WOR-3 bacterium</name>
    <dbReference type="NCBI Taxonomy" id="2052148"/>
    <lineage>
        <taxon>Bacteria</taxon>
        <taxon>Bacteria division WOR-3</taxon>
    </lineage>
</organism>
<proteinExistence type="predicted"/>
<dbReference type="Gene3D" id="3.30.950.30">
    <property type="entry name" value="Schlafen, AAA domain"/>
    <property type="match status" value="1"/>
</dbReference>
<dbReference type="EMBL" id="DRTB01000256">
    <property type="protein sequence ID" value="HHE05089.1"/>
    <property type="molecule type" value="Genomic_DNA"/>
</dbReference>
<feature type="domain" description="Schlafen AlbA-2" evidence="1">
    <location>
        <begin position="11"/>
        <end position="121"/>
    </location>
</feature>